<accession>A0A6A0GXG8</accession>
<name>A0A6A0GXG8_HYAAZ</name>
<evidence type="ECO:0000313" key="2">
    <source>
        <dbReference type="EMBL" id="KAA0192079.1"/>
    </source>
</evidence>
<evidence type="ECO:0000256" key="1">
    <source>
        <dbReference type="SAM" id="MobiDB-lite"/>
    </source>
</evidence>
<feature type="region of interest" description="Disordered" evidence="1">
    <location>
        <begin position="160"/>
        <end position="226"/>
    </location>
</feature>
<dbReference type="Proteomes" id="UP000711488">
    <property type="component" value="Unassembled WGS sequence"/>
</dbReference>
<dbReference type="AlphaFoldDB" id="A0A6A0GXG8"/>
<reference evidence="2" key="3">
    <citation type="submission" date="2019-06" db="EMBL/GenBank/DDBJ databases">
        <authorList>
            <person name="Poynton C."/>
            <person name="Hasenbein S."/>
            <person name="Benoit J.B."/>
            <person name="Sepulveda M.S."/>
            <person name="Poelchau M.F."/>
            <person name="Murali S.C."/>
            <person name="Chen S."/>
            <person name="Glastad K.M."/>
            <person name="Werren J.H."/>
            <person name="Vineis J.H."/>
            <person name="Bowen J.L."/>
            <person name="Friedrich M."/>
            <person name="Jones J."/>
            <person name="Robertson H.M."/>
            <person name="Feyereisen R."/>
            <person name="Mechler-Hickson A."/>
            <person name="Mathers N."/>
            <person name="Lee C.E."/>
            <person name="Colbourne J.K."/>
            <person name="Biales A."/>
            <person name="Johnston J.S."/>
            <person name="Wellborn G.A."/>
            <person name="Rosendale A.J."/>
            <person name="Cridge A.G."/>
            <person name="Munoz-Torres M.C."/>
            <person name="Bain P.A."/>
            <person name="Manny A.R."/>
            <person name="Major K.M."/>
            <person name="Lambert F.N."/>
            <person name="Vulpe C.D."/>
            <person name="Tuck P."/>
            <person name="Blalock B.J."/>
            <person name="Lin Y.-Y."/>
            <person name="Smith M.E."/>
            <person name="Ochoa-Acuna H."/>
            <person name="Chen M.-J.M."/>
            <person name="Childers C.P."/>
            <person name="Qu J."/>
            <person name="Dugan S."/>
            <person name="Lee S.L."/>
            <person name="Chao H."/>
            <person name="Dinh H."/>
            <person name="Han Y."/>
            <person name="Doddapaneni H."/>
            <person name="Worley K.C."/>
            <person name="Muzny D.M."/>
            <person name="Gibbs R.A."/>
            <person name="Richards S."/>
        </authorList>
    </citation>
    <scope>NUCLEOTIDE SEQUENCE</scope>
    <source>
        <strain evidence="2">HAZT.00-mixed</strain>
        <tissue evidence="2">Whole organism</tissue>
    </source>
</reference>
<sequence>MVLNYRGAQLSPQELATCNLRAVLKTCPGNEVHDEADKGEVNKSPTLLVKGGIVNAGVVNGGVANGGLANGGIVNGGIVNGGIANGGLANEGIVNGGIANGGIANGGIVNGNKENRIEIYRPRPDPDGMSCSYPDHPVFESSSNGLPDKESRMIAKNISADVDNTPPPTPMHGNSDDDSRPNQHEQSIVNIVEMKERHSSLSLDPQCRQSHDEDKDLNYGCGEPDN</sequence>
<proteinExistence type="predicted"/>
<comment type="caution">
    <text evidence="2">The sequence shown here is derived from an EMBL/GenBank/DDBJ whole genome shotgun (WGS) entry which is preliminary data.</text>
</comment>
<reference evidence="2" key="2">
    <citation type="journal article" date="2018" name="Environ. Sci. Technol.">
        <title>The Toxicogenome of Hyalella azteca: A Model for Sediment Ecotoxicology and Evolutionary Toxicology.</title>
        <authorList>
            <person name="Poynton H.C."/>
            <person name="Hasenbein S."/>
            <person name="Benoit J.B."/>
            <person name="Sepulveda M.S."/>
            <person name="Poelchau M.F."/>
            <person name="Hughes D.S.T."/>
            <person name="Murali S.C."/>
            <person name="Chen S."/>
            <person name="Glastad K.M."/>
            <person name="Goodisman M.A.D."/>
            <person name="Werren J.H."/>
            <person name="Vineis J.H."/>
            <person name="Bowen J.L."/>
            <person name="Friedrich M."/>
            <person name="Jones J."/>
            <person name="Robertson H.M."/>
            <person name="Feyereisen R."/>
            <person name="Mechler-Hickson A."/>
            <person name="Mathers N."/>
            <person name="Lee C.E."/>
            <person name="Colbourne J.K."/>
            <person name="Biales A."/>
            <person name="Johnston J.S."/>
            <person name="Wellborn G.A."/>
            <person name="Rosendale A.J."/>
            <person name="Cridge A.G."/>
            <person name="Munoz-Torres M.C."/>
            <person name="Bain P.A."/>
            <person name="Manny A.R."/>
            <person name="Major K.M."/>
            <person name="Lambert F.N."/>
            <person name="Vulpe C.D."/>
            <person name="Tuck P."/>
            <person name="Blalock B.J."/>
            <person name="Lin Y.Y."/>
            <person name="Smith M.E."/>
            <person name="Ochoa-Acuna H."/>
            <person name="Chen M.M."/>
            <person name="Childers C.P."/>
            <person name="Qu J."/>
            <person name="Dugan S."/>
            <person name="Lee S.L."/>
            <person name="Chao H."/>
            <person name="Dinh H."/>
            <person name="Han Y."/>
            <person name="Doddapaneni H."/>
            <person name="Worley K.C."/>
            <person name="Muzny D.M."/>
            <person name="Gibbs R.A."/>
            <person name="Richards S."/>
        </authorList>
    </citation>
    <scope>NUCLEOTIDE SEQUENCE</scope>
    <source>
        <strain evidence="2">HAZT.00-mixed</strain>
        <tissue evidence="2">Whole organism</tissue>
    </source>
</reference>
<protein>
    <submittedName>
        <fullName evidence="2">Uncharacterized protein</fullName>
    </submittedName>
</protein>
<gene>
    <name evidence="2" type="ORF">HAZT_HAZT008148</name>
</gene>
<organism evidence="2">
    <name type="scientific">Hyalella azteca</name>
    <name type="common">Amphipod</name>
    <dbReference type="NCBI Taxonomy" id="294128"/>
    <lineage>
        <taxon>Eukaryota</taxon>
        <taxon>Metazoa</taxon>
        <taxon>Ecdysozoa</taxon>
        <taxon>Arthropoda</taxon>
        <taxon>Crustacea</taxon>
        <taxon>Multicrustacea</taxon>
        <taxon>Malacostraca</taxon>
        <taxon>Eumalacostraca</taxon>
        <taxon>Peracarida</taxon>
        <taxon>Amphipoda</taxon>
        <taxon>Senticaudata</taxon>
        <taxon>Talitrida</taxon>
        <taxon>Talitroidea</taxon>
        <taxon>Hyalellidae</taxon>
        <taxon>Hyalella</taxon>
    </lineage>
</organism>
<dbReference type="EMBL" id="JQDR03011873">
    <property type="protein sequence ID" value="KAA0192079.1"/>
    <property type="molecule type" value="Genomic_DNA"/>
</dbReference>
<feature type="compositionally biased region" description="Basic and acidic residues" evidence="1">
    <location>
        <begin position="174"/>
        <end position="183"/>
    </location>
</feature>
<reference evidence="2" key="1">
    <citation type="submission" date="2014-08" db="EMBL/GenBank/DDBJ databases">
        <authorList>
            <person name="Murali S."/>
            <person name="Richards S."/>
            <person name="Bandaranaike D."/>
            <person name="Bellair M."/>
            <person name="Blankenburg K."/>
            <person name="Chao H."/>
            <person name="Dinh H."/>
            <person name="Doddapaneni H."/>
            <person name="Dugan-Rocha S."/>
            <person name="Elkadiri S."/>
            <person name="Gnanaolivu R."/>
            <person name="Hughes D."/>
            <person name="Lee S."/>
            <person name="Li M."/>
            <person name="Ming W."/>
            <person name="Munidasa M."/>
            <person name="Muniz J."/>
            <person name="Nguyen L."/>
            <person name="Osuji N."/>
            <person name="Pu L.-L."/>
            <person name="Puazo M."/>
            <person name="Skinner E."/>
            <person name="Qu C."/>
            <person name="Quiroz J."/>
            <person name="Raj R."/>
            <person name="Weissenberger G."/>
            <person name="Xin Y."/>
            <person name="Zou X."/>
            <person name="Han Y."/>
            <person name="Worley K."/>
            <person name="Muzny D."/>
            <person name="Gibbs R."/>
        </authorList>
    </citation>
    <scope>NUCLEOTIDE SEQUENCE</scope>
    <source>
        <strain evidence="2">HAZT.00-mixed</strain>
        <tissue evidence="2">Whole organism</tissue>
    </source>
</reference>